<reference evidence="2" key="1">
    <citation type="journal article" date="2013" name="Nature">
        <title>Draft genome of the wheat A-genome progenitor Triticum urartu.</title>
        <authorList>
            <person name="Ling H.Q."/>
            <person name="Zhao S."/>
            <person name="Liu D."/>
            <person name="Wang J."/>
            <person name="Sun H."/>
            <person name="Zhang C."/>
            <person name="Fan H."/>
            <person name="Li D."/>
            <person name="Dong L."/>
            <person name="Tao Y."/>
            <person name="Gao C."/>
            <person name="Wu H."/>
            <person name="Li Y."/>
            <person name="Cui Y."/>
            <person name="Guo X."/>
            <person name="Zheng S."/>
            <person name="Wang B."/>
            <person name="Yu K."/>
            <person name="Liang Q."/>
            <person name="Yang W."/>
            <person name="Lou X."/>
            <person name="Chen J."/>
            <person name="Feng M."/>
            <person name="Jian J."/>
            <person name="Zhang X."/>
            <person name="Luo G."/>
            <person name="Jiang Y."/>
            <person name="Liu J."/>
            <person name="Wang Z."/>
            <person name="Sha Y."/>
            <person name="Zhang B."/>
            <person name="Wu H."/>
            <person name="Tang D."/>
            <person name="Shen Q."/>
            <person name="Xue P."/>
            <person name="Zou S."/>
            <person name="Wang X."/>
            <person name="Liu X."/>
            <person name="Wang F."/>
            <person name="Yang Y."/>
            <person name="An X."/>
            <person name="Dong Z."/>
            <person name="Zhang K."/>
            <person name="Zhang X."/>
            <person name="Luo M.C."/>
            <person name="Dvorak J."/>
            <person name="Tong Y."/>
            <person name="Wang J."/>
            <person name="Yang H."/>
            <person name="Li Z."/>
            <person name="Wang D."/>
            <person name="Zhang A."/>
            <person name="Wang J."/>
        </authorList>
    </citation>
    <scope>NUCLEOTIDE SEQUENCE</scope>
    <source>
        <strain evidence="2">cv. G1812</strain>
    </source>
</reference>
<gene>
    <name evidence="1" type="primary">LOC125542958</name>
</gene>
<dbReference type="EnsemblPlants" id="TuG1812G0300001273.01.T01">
    <property type="protein sequence ID" value="TuG1812G0300001273.01.T01.cds416697"/>
    <property type="gene ID" value="TuG1812G0300001273.01"/>
</dbReference>
<evidence type="ECO:0000313" key="2">
    <source>
        <dbReference type="Proteomes" id="UP000015106"/>
    </source>
</evidence>
<keyword evidence="2" id="KW-1185">Reference proteome</keyword>
<sequence>MRSKDTRSITHNRKLAPTHTLLRLDAHTIHLSSGDLDLDGLRLLGLGRRQLLDRHGEHAVAARGGDLLHVGVLRQHELAHQLAHAALHPQVPSVLLLLPPPLAADHQHPLVLHLHLDVAGPQPRHVHHERVRARQLLHVGGGGRHGARVPDVGARRALLLAGGIAGSAGLAVRDVQQVLQRRHQRGLQPEHPALHCRSLIVIDLLGVGLVVEFLWDA</sequence>
<accession>A0A8R7PQA9</accession>
<dbReference type="AlphaFoldDB" id="A0A8R7PQA9"/>
<proteinExistence type="predicted"/>
<protein>
    <submittedName>
        <fullName evidence="1">Uncharacterized protein</fullName>
    </submittedName>
</protein>
<evidence type="ECO:0000313" key="1">
    <source>
        <dbReference type="EnsemblPlants" id="TuG1812G0300001273.01.T01.cds416697"/>
    </source>
</evidence>
<reference evidence="1" key="3">
    <citation type="submission" date="2022-06" db="UniProtKB">
        <authorList>
            <consortium name="EnsemblPlants"/>
        </authorList>
    </citation>
    <scope>IDENTIFICATION</scope>
</reference>
<organism evidence="1 2">
    <name type="scientific">Triticum urartu</name>
    <name type="common">Red wild einkorn</name>
    <name type="synonym">Crithodium urartu</name>
    <dbReference type="NCBI Taxonomy" id="4572"/>
    <lineage>
        <taxon>Eukaryota</taxon>
        <taxon>Viridiplantae</taxon>
        <taxon>Streptophyta</taxon>
        <taxon>Embryophyta</taxon>
        <taxon>Tracheophyta</taxon>
        <taxon>Spermatophyta</taxon>
        <taxon>Magnoliopsida</taxon>
        <taxon>Liliopsida</taxon>
        <taxon>Poales</taxon>
        <taxon>Poaceae</taxon>
        <taxon>BOP clade</taxon>
        <taxon>Pooideae</taxon>
        <taxon>Triticodae</taxon>
        <taxon>Triticeae</taxon>
        <taxon>Triticinae</taxon>
        <taxon>Triticum</taxon>
    </lineage>
</organism>
<dbReference type="Proteomes" id="UP000015106">
    <property type="component" value="Chromosome 3"/>
</dbReference>
<reference evidence="1" key="2">
    <citation type="submission" date="2018-03" db="EMBL/GenBank/DDBJ databases">
        <title>The Triticum urartu genome reveals the dynamic nature of wheat genome evolution.</title>
        <authorList>
            <person name="Ling H."/>
            <person name="Ma B."/>
            <person name="Shi X."/>
            <person name="Liu H."/>
            <person name="Dong L."/>
            <person name="Sun H."/>
            <person name="Cao Y."/>
            <person name="Gao Q."/>
            <person name="Zheng S."/>
            <person name="Li Y."/>
            <person name="Yu Y."/>
            <person name="Du H."/>
            <person name="Qi M."/>
            <person name="Li Y."/>
            <person name="Yu H."/>
            <person name="Cui Y."/>
            <person name="Wang N."/>
            <person name="Chen C."/>
            <person name="Wu H."/>
            <person name="Zhao Y."/>
            <person name="Zhang J."/>
            <person name="Li Y."/>
            <person name="Zhou W."/>
            <person name="Zhang B."/>
            <person name="Hu W."/>
            <person name="Eijk M."/>
            <person name="Tang J."/>
            <person name="Witsenboer H."/>
            <person name="Zhao S."/>
            <person name="Li Z."/>
            <person name="Zhang A."/>
            <person name="Wang D."/>
            <person name="Liang C."/>
        </authorList>
    </citation>
    <scope>NUCLEOTIDE SEQUENCE [LARGE SCALE GENOMIC DNA]</scope>
    <source>
        <strain evidence="1">cv. G1812</strain>
    </source>
</reference>
<dbReference type="Gramene" id="TuG1812G0300001273.01.T01">
    <property type="protein sequence ID" value="TuG1812G0300001273.01.T01.cds416697"/>
    <property type="gene ID" value="TuG1812G0300001273.01"/>
</dbReference>
<name>A0A8R7PQA9_TRIUA</name>